<dbReference type="CDD" id="cd00093">
    <property type="entry name" value="HTH_XRE"/>
    <property type="match status" value="1"/>
</dbReference>
<proteinExistence type="predicted"/>
<evidence type="ECO:0000256" key="1">
    <source>
        <dbReference type="ARBA" id="ARBA00023015"/>
    </source>
</evidence>
<keyword evidence="6" id="KW-1185">Reference proteome</keyword>
<dbReference type="OrthoDB" id="9815697at2"/>
<dbReference type="InterPro" id="IPR010982">
    <property type="entry name" value="Lambda_DNA-bd_dom_sf"/>
</dbReference>
<protein>
    <submittedName>
        <fullName evidence="5">XRE family transcriptional regulator</fullName>
    </submittedName>
</protein>
<dbReference type="SMART" id="SM00530">
    <property type="entry name" value="HTH_XRE"/>
    <property type="match status" value="1"/>
</dbReference>
<sequence length="79" mass="8824">MGNQKSAAVGLQRTVAENLKERRLRLGLSQEEFAEVCGYHRTYIGSIERAERNITLSTLDALARALNVPPNELLRENNG</sequence>
<comment type="caution">
    <text evidence="5">The sequence shown here is derived from an EMBL/GenBank/DDBJ whole genome shotgun (WGS) entry which is preliminary data.</text>
</comment>
<dbReference type="AlphaFoldDB" id="A0A2U0SFU1"/>
<feature type="domain" description="HTH cro/C1-type" evidence="4">
    <location>
        <begin position="19"/>
        <end position="73"/>
    </location>
</feature>
<dbReference type="EMBL" id="QENQ01000001">
    <property type="protein sequence ID" value="PVX30223.1"/>
    <property type="molecule type" value="Genomic_DNA"/>
</dbReference>
<dbReference type="PANTHER" id="PTHR46797">
    <property type="entry name" value="HTH-TYPE TRANSCRIPTIONAL REGULATOR"/>
    <property type="match status" value="1"/>
</dbReference>
<name>A0A2U0SFU1_9SPHN</name>
<evidence type="ECO:0000313" key="6">
    <source>
        <dbReference type="Proteomes" id="UP000245890"/>
    </source>
</evidence>
<dbReference type="Gene3D" id="1.10.260.40">
    <property type="entry name" value="lambda repressor-like DNA-binding domains"/>
    <property type="match status" value="1"/>
</dbReference>
<accession>A0A2U0SFU1</accession>
<dbReference type="PANTHER" id="PTHR46797:SF23">
    <property type="entry name" value="HTH-TYPE TRANSCRIPTIONAL REGULATOR SUTR"/>
    <property type="match status" value="1"/>
</dbReference>
<gene>
    <name evidence="5" type="ORF">DD559_13510</name>
</gene>
<evidence type="ECO:0000256" key="2">
    <source>
        <dbReference type="ARBA" id="ARBA00023125"/>
    </source>
</evidence>
<dbReference type="PROSITE" id="PS50943">
    <property type="entry name" value="HTH_CROC1"/>
    <property type="match status" value="1"/>
</dbReference>
<evidence type="ECO:0000256" key="3">
    <source>
        <dbReference type="ARBA" id="ARBA00023163"/>
    </source>
</evidence>
<keyword evidence="2" id="KW-0238">DNA-binding</keyword>
<reference evidence="5 6" key="1">
    <citation type="submission" date="2018-05" db="EMBL/GenBank/DDBJ databases">
        <title>Description of Sphingomonas pokkalii sp nov, isolated from the rhizosphere of saline tolerant pokkali rice and its draft genome analysis.</title>
        <authorList>
            <person name="Menon R."/>
            <person name="Kumari S."/>
            <person name="Rameshkumar N."/>
        </authorList>
    </citation>
    <scope>NUCLEOTIDE SEQUENCE [LARGE SCALE GENOMIC DNA]</scope>
    <source>
        <strain evidence="5 6">L3B27</strain>
    </source>
</reference>
<dbReference type="InterPro" id="IPR001387">
    <property type="entry name" value="Cro/C1-type_HTH"/>
</dbReference>
<dbReference type="GO" id="GO:0003677">
    <property type="term" value="F:DNA binding"/>
    <property type="evidence" value="ECO:0007669"/>
    <property type="project" value="UniProtKB-KW"/>
</dbReference>
<dbReference type="Proteomes" id="UP000245890">
    <property type="component" value="Unassembled WGS sequence"/>
</dbReference>
<organism evidence="5 6">
    <name type="scientific">Sphingomonas pokkalii</name>
    <dbReference type="NCBI Taxonomy" id="2175090"/>
    <lineage>
        <taxon>Bacteria</taxon>
        <taxon>Pseudomonadati</taxon>
        <taxon>Pseudomonadota</taxon>
        <taxon>Alphaproteobacteria</taxon>
        <taxon>Sphingomonadales</taxon>
        <taxon>Sphingomonadaceae</taxon>
        <taxon>Sphingomonas</taxon>
    </lineage>
</organism>
<dbReference type="GO" id="GO:0005829">
    <property type="term" value="C:cytosol"/>
    <property type="evidence" value="ECO:0007669"/>
    <property type="project" value="TreeGrafter"/>
</dbReference>
<dbReference type="GO" id="GO:0003700">
    <property type="term" value="F:DNA-binding transcription factor activity"/>
    <property type="evidence" value="ECO:0007669"/>
    <property type="project" value="TreeGrafter"/>
</dbReference>
<evidence type="ECO:0000259" key="4">
    <source>
        <dbReference type="PROSITE" id="PS50943"/>
    </source>
</evidence>
<dbReference type="Pfam" id="PF01381">
    <property type="entry name" value="HTH_3"/>
    <property type="match status" value="1"/>
</dbReference>
<keyword evidence="1" id="KW-0805">Transcription regulation</keyword>
<keyword evidence="3" id="KW-0804">Transcription</keyword>
<dbReference type="SUPFAM" id="SSF47413">
    <property type="entry name" value="lambda repressor-like DNA-binding domains"/>
    <property type="match status" value="1"/>
</dbReference>
<evidence type="ECO:0000313" key="5">
    <source>
        <dbReference type="EMBL" id="PVX30223.1"/>
    </source>
</evidence>
<dbReference type="InterPro" id="IPR050807">
    <property type="entry name" value="TransReg_Diox_bact_type"/>
</dbReference>
<dbReference type="RefSeq" id="WP_116469636.1">
    <property type="nucleotide sequence ID" value="NZ_QENQ01000001.1"/>
</dbReference>